<dbReference type="Proteomes" id="UP000014310">
    <property type="component" value="Unassembled WGS sequence"/>
</dbReference>
<name>A0ABC9TGX5_LACPA</name>
<feature type="transmembrane region" description="Helical" evidence="1">
    <location>
        <begin position="9"/>
        <end position="27"/>
    </location>
</feature>
<comment type="caution">
    <text evidence="2">The sequence shown here is derived from an EMBL/GenBank/DDBJ whole genome shotgun (WGS) entry which is preliminary data.</text>
</comment>
<evidence type="ECO:0000313" key="3">
    <source>
        <dbReference type="Proteomes" id="UP000014310"/>
    </source>
</evidence>
<protein>
    <submittedName>
        <fullName evidence="2">Uncharacterized protein</fullName>
    </submittedName>
</protein>
<feature type="transmembrane region" description="Helical" evidence="1">
    <location>
        <begin position="33"/>
        <end position="55"/>
    </location>
</feature>
<dbReference type="AlphaFoldDB" id="A0ABC9TGX5"/>
<organism evidence="2 3">
    <name type="scientific">Lacticaseibacillus paracasei subsp. paracasei Lpp49</name>
    <dbReference type="NCBI Taxonomy" id="1256213"/>
    <lineage>
        <taxon>Bacteria</taxon>
        <taxon>Bacillati</taxon>
        <taxon>Bacillota</taxon>
        <taxon>Bacilli</taxon>
        <taxon>Lactobacillales</taxon>
        <taxon>Lactobacillaceae</taxon>
        <taxon>Lacticaseibacillus</taxon>
    </lineage>
</organism>
<keyword evidence="1" id="KW-0472">Membrane</keyword>
<keyword evidence="1" id="KW-0812">Transmembrane</keyword>
<proteinExistence type="predicted"/>
<evidence type="ECO:0000313" key="2">
    <source>
        <dbReference type="EMBL" id="EPC92742.1"/>
    </source>
</evidence>
<accession>A0ABC9TGX5</accession>
<evidence type="ECO:0000256" key="1">
    <source>
        <dbReference type="SAM" id="Phobius"/>
    </source>
</evidence>
<dbReference type="EMBL" id="ANKJ01000001">
    <property type="protein sequence ID" value="EPC92742.1"/>
    <property type="molecule type" value="Genomic_DNA"/>
</dbReference>
<keyword evidence="1" id="KW-1133">Transmembrane helix</keyword>
<sequence length="64" mass="7219">MCSNHVSKLIVWLVCSLLNILIRMLLGDTLAEASVNLLTIIPILWVIVEGGRLILTNFKTKERE</sequence>
<gene>
    <name evidence="2" type="ORF">Lpp49_00815</name>
</gene>
<reference evidence="2 3" key="1">
    <citation type="journal article" date="2013" name="PLoS ONE">
        <title>Lactobacillus paracasei comparative genomics: towards species pan-genome definition and exploitation of diversity.</title>
        <authorList>
            <person name="Smokvina T."/>
            <person name="Wels M."/>
            <person name="Polka J."/>
            <person name="Chervaux C."/>
            <person name="Brisse S."/>
            <person name="Boekhorst J."/>
            <person name="van Hylckama Vlieg J.E."/>
            <person name="Siezen R.J."/>
        </authorList>
    </citation>
    <scope>NUCLEOTIDE SEQUENCE [LARGE SCALE GENOMIC DNA]</scope>
    <source>
        <strain evidence="2 3">Lpp49</strain>
    </source>
</reference>